<dbReference type="InterPro" id="IPR057571">
    <property type="entry name" value="SDR_PhqE-like"/>
</dbReference>
<keyword evidence="2" id="KW-0521">NADP</keyword>
<dbReference type="CDD" id="cd05233">
    <property type="entry name" value="SDR_c"/>
    <property type="match status" value="1"/>
</dbReference>
<reference evidence="4 5" key="1">
    <citation type="submission" date="2016-04" db="EMBL/GenBank/DDBJ databases">
        <title>A degradative enzymes factory behind the ericoid mycorrhizal symbiosis.</title>
        <authorList>
            <consortium name="DOE Joint Genome Institute"/>
            <person name="Martino E."/>
            <person name="Morin E."/>
            <person name="Grelet G."/>
            <person name="Kuo A."/>
            <person name="Kohler A."/>
            <person name="Daghino S."/>
            <person name="Barry K."/>
            <person name="Choi C."/>
            <person name="Cichocki N."/>
            <person name="Clum A."/>
            <person name="Copeland A."/>
            <person name="Hainaut M."/>
            <person name="Haridas S."/>
            <person name="Labutti K."/>
            <person name="Lindquist E."/>
            <person name="Lipzen A."/>
            <person name="Khouja H.-R."/>
            <person name="Murat C."/>
            <person name="Ohm R."/>
            <person name="Olson A."/>
            <person name="Spatafora J."/>
            <person name="Veneault-Fourrey C."/>
            <person name="Henrissat B."/>
            <person name="Grigoriev I."/>
            <person name="Martin F."/>
            <person name="Perotto S."/>
        </authorList>
    </citation>
    <scope>NUCLEOTIDE SEQUENCE [LARGE SCALE GENOMIC DNA]</scope>
    <source>
        <strain evidence="4 5">E</strain>
    </source>
</reference>
<sequence>MPTLKYNKLAGKHILIIGGTSGIGYAVAEASLESGARVTISSSDQSHVSSSVKSLKAAYPSAETHVSGHVCDLSKPSLEKDIENLFQACGSVDHIVFTAGDRLATIPIQDANYENILRAGQVRFIAPLLVAKIGSRYLNKGPESSIILTAGIVAEKPIPGWSVVASYAAGLHGMVRNLAVDLKPVRVNLVSPGPVDTELWKGMGDGAKKNMFKEIEGRVPTGHVGRPEEVAEAYLWLMKDSNVTGFVACSDSGTKLV</sequence>
<comment type="similarity">
    <text evidence="1">Belongs to the short-chain dehydrogenases/reductases (SDR) family.</text>
</comment>
<dbReference type="Proteomes" id="UP000235371">
    <property type="component" value="Unassembled WGS sequence"/>
</dbReference>
<keyword evidence="3" id="KW-0560">Oxidoreductase</keyword>
<dbReference type="InParanoid" id="A0A2J6T413"/>
<evidence type="ECO:0000256" key="1">
    <source>
        <dbReference type="ARBA" id="ARBA00006484"/>
    </source>
</evidence>
<dbReference type="AlphaFoldDB" id="A0A2J6T413"/>
<proteinExistence type="inferred from homology"/>
<protein>
    <submittedName>
        <fullName evidence="4">NAD(P)-binding protein</fullName>
    </submittedName>
</protein>
<evidence type="ECO:0000256" key="3">
    <source>
        <dbReference type="ARBA" id="ARBA00023002"/>
    </source>
</evidence>
<accession>A0A2J6T413</accession>
<evidence type="ECO:0000313" key="4">
    <source>
        <dbReference type="EMBL" id="PMD57746.1"/>
    </source>
</evidence>
<dbReference type="PRINTS" id="PR00081">
    <property type="entry name" value="GDHRDH"/>
</dbReference>
<dbReference type="InterPro" id="IPR002347">
    <property type="entry name" value="SDR_fam"/>
</dbReference>
<keyword evidence="5" id="KW-1185">Reference proteome</keyword>
<dbReference type="Gene3D" id="3.40.50.720">
    <property type="entry name" value="NAD(P)-binding Rossmann-like Domain"/>
    <property type="match status" value="1"/>
</dbReference>
<gene>
    <name evidence="4" type="ORF">K444DRAFT_614700</name>
</gene>
<dbReference type="EMBL" id="KZ613843">
    <property type="protein sequence ID" value="PMD57746.1"/>
    <property type="molecule type" value="Genomic_DNA"/>
</dbReference>
<dbReference type="PANTHER" id="PTHR43477">
    <property type="entry name" value="DIHYDROANTICAPSIN 7-DEHYDROGENASE"/>
    <property type="match status" value="1"/>
</dbReference>
<dbReference type="PANTHER" id="PTHR43477:SF1">
    <property type="entry name" value="DIHYDROANTICAPSIN 7-DEHYDROGENASE"/>
    <property type="match status" value="1"/>
</dbReference>
<dbReference type="STRING" id="1095630.A0A2J6T413"/>
<dbReference type="RefSeq" id="XP_024734650.1">
    <property type="nucleotide sequence ID" value="XM_024880579.1"/>
</dbReference>
<dbReference type="OrthoDB" id="294295at2759"/>
<organism evidence="4 5">
    <name type="scientific">Hyaloscypha bicolor E</name>
    <dbReference type="NCBI Taxonomy" id="1095630"/>
    <lineage>
        <taxon>Eukaryota</taxon>
        <taxon>Fungi</taxon>
        <taxon>Dikarya</taxon>
        <taxon>Ascomycota</taxon>
        <taxon>Pezizomycotina</taxon>
        <taxon>Leotiomycetes</taxon>
        <taxon>Helotiales</taxon>
        <taxon>Hyaloscyphaceae</taxon>
        <taxon>Hyaloscypha</taxon>
        <taxon>Hyaloscypha bicolor</taxon>
    </lineage>
</organism>
<dbReference type="SUPFAM" id="SSF51735">
    <property type="entry name" value="NAD(P)-binding Rossmann-fold domains"/>
    <property type="match status" value="1"/>
</dbReference>
<dbReference type="GeneID" id="36588656"/>
<evidence type="ECO:0000313" key="5">
    <source>
        <dbReference type="Proteomes" id="UP000235371"/>
    </source>
</evidence>
<name>A0A2J6T413_9HELO</name>
<evidence type="ECO:0000256" key="2">
    <source>
        <dbReference type="ARBA" id="ARBA00022857"/>
    </source>
</evidence>
<dbReference type="InterPro" id="IPR036291">
    <property type="entry name" value="NAD(P)-bd_dom_sf"/>
</dbReference>
<dbReference type="InterPro" id="IPR051122">
    <property type="entry name" value="SDR_DHRS6-like"/>
</dbReference>
<dbReference type="Pfam" id="PF23441">
    <property type="entry name" value="SDR"/>
    <property type="match status" value="1"/>
</dbReference>
<dbReference type="GO" id="GO:0016491">
    <property type="term" value="F:oxidoreductase activity"/>
    <property type="evidence" value="ECO:0007669"/>
    <property type="project" value="UniProtKB-KW"/>
</dbReference>